<dbReference type="Proteomes" id="UP001180020">
    <property type="component" value="Unassembled WGS sequence"/>
</dbReference>
<dbReference type="InterPro" id="IPR003029">
    <property type="entry name" value="S1_domain"/>
</dbReference>
<accession>A0AAV9D0D8</accession>
<dbReference type="Gene3D" id="2.40.50.140">
    <property type="entry name" value="Nucleic acid-binding proteins"/>
    <property type="match status" value="2"/>
</dbReference>
<dbReference type="GO" id="GO:0003676">
    <property type="term" value="F:nucleic acid binding"/>
    <property type="evidence" value="ECO:0007669"/>
    <property type="project" value="InterPro"/>
</dbReference>
<evidence type="ECO:0000313" key="2">
    <source>
        <dbReference type="EMBL" id="KAK1294361.1"/>
    </source>
</evidence>
<feature type="domain" description="S1 motif" evidence="1">
    <location>
        <begin position="99"/>
        <end position="174"/>
    </location>
</feature>
<keyword evidence="3" id="KW-1185">Reference proteome</keyword>
<reference evidence="2" key="1">
    <citation type="journal article" date="2023" name="Nat. Commun.">
        <title>Diploid and tetraploid genomes of Acorus and the evolution of monocots.</title>
        <authorList>
            <person name="Ma L."/>
            <person name="Liu K.W."/>
            <person name="Li Z."/>
            <person name="Hsiao Y.Y."/>
            <person name="Qi Y."/>
            <person name="Fu T."/>
            <person name="Tang G.D."/>
            <person name="Zhang D."/>
            <person name="Sun W.H."/>
            <person name="Liu D.K."/>
            <person name="Li Y."/>
            <person name="Chen G.Z."/>
            <person name="Liu X.D."/>
            <person name="Liao X.Y."/>
            <person name="Jiang Y.T."/>
            <person name="Yu X."/>
            <person name="Hao Y."/>
            <person name="Huang J."/>
            <person name="Zhao X.W."/>
            <person name="Ke S."/>
            <person name="Chen Y.Y."/>
            <person name="Wu W.L."/>
            <person name="Hsu J.L."/>
            <person name="Lin Y.F."/>
            <person name="Huang M.D."/>
            <person name="Li C.Y."/>
            <person name="Huang L."/>
            <person name="Wang Z.W."/>
            <person name="Zhao X."/>
            <person name="Zhong W.Y."/>
            <person name="Peng D.H."/>
            <person name="Ahmad S."/>
            <person name="Lan S."/>
            <person name="Zhang J.S."/>
            <person name="Tsai W.C."/>
            <person name="Van de Peer Y."/>
            <person name="Liu Z.J."/>
        </authorList>
    </citation>
    <scope>NUCLEOTIDE SEQUENCE</scope>
    <source>
        <strain evidence="2">CP</strain>
    </source>
</reference>
<proteinExistence type="predicted"/>
<organism evidence="2 3">
    <name type="scientific">Acorus calamus</name>
    <name type="common">Sweet flag</name>
    <dbReference type="NCBI Taxonomy" id="4465"/>
    <lineage>
        <taxon>Eukaryota</taxon>
        <taxon>Viridiplantae</taxon>
        <taxon>Streptophyta</taxon>
        <taxon>Embryophyta</taxon>
        <taxon>Tracheophyta</taxon>
        <taxon>Spermatophyta</taxon>
        <taxon>Magnoliopsida</taxon>
        <taxon>Liliopsida</taxon>
        <taxon>Acoraceae</taxon>
        <taxon>Acorus</taxon>
    </lineage>
</organism>
<dbReference type="PANTHER" id="PTHR47559:SF1">
    <property type="entry name" value="OS03G0844900 PROTEIN"/>
    <property type="match status" value="1"/>
</dbReference>
<dbReference type="SMART" id="SM00316">
    <property type="entry name" value="S1"/>
    <property type="match status" value="2"/>
</dbReference>
<dbReference type="Pfam" id="PF00575">
    <property type="entry name" value="S1"/>
    <property type="match status" value="1"/>
</dbReference>
<dbReference type="PANTHER" id="PTHR47559">
    <property type="entry name" value="OS03G0844900 PROTEIN"/>
    <property type="match status" value="1"/>
</dbReference>
<dbReference type="InterPro" id="IPR052757">
    <property type="entry name" value="Ribosomal_protein_S1"/>
</dbReference>
<name>A0AAV9D0D8_ACOCL</name>
<evidence type="ECO:0000259" key="1">
    <source>
        <dbReference type="PROSITE" id="PS50126"/>
    </source>
</evidence>
<sequence length="384" mass="42703">MFTTVGSLGHFSLPSQLFDVVPPINSSTLFSCFRSSKAFKRRPSRGDGRLVVVAFSAEKAEGLVDQEERIREDAKPNGDARDVRRSADWKAARAYKESGVIYEGKVEGFNTGGLLIRFFSLVGFLPFSLLSHSHSCKAPKRAIQDIAKDLVHSLLSVKVIQASEEDKQLIFSEKDALWSKYSGQVQEGDIFEAKVGSVEDYGAFIHLQFPDGFYHITGLVHVSEVSWDLVQDARDFLNEGDDVRVKVIQVDREKSRITLSIKQLEDDPLLVTLDKVIQQDDQFGSDISMSTHTSNAEALPGLQSICSELLQEDGITDVKIGRQGLEKRAVSQDLELWLSNAPAKDNQYTLLARAGRQVQEVYLTTTLDQEGIKKAVQQVLGRVP</sequence>
<feature type="domain" description="S1 motif" evidence="1">
    <location>
        <begin position="188"/>
        <end position="262"/>
    </location>
</feature>
<dbReference type="InterPro" id="IPR012340">
    <property type="entry name" value="NA-bd_OB-fold"/>
</dbReference>
<dbReference type="PROSITE" id="PS50126">
    <property type="entry name" value="S1"/>
    <property type="match status" value="2"/>
</dbReference>
<dbReference type="AlphaFoldDB" id="A0AAV9D0D8"/>
<dbReference type="SUPFAM" id="SSF50249">
    <property type="entry name" value="Nucleic acid-binding proteins"/>
    <property type="match status" value="2"/>
</dbReference>
<evidence type="ECO:0000313" key="3">
    <source>
        <dbReference type="Proteomes" id="UP001180020"/>
    </source>
</evidence>
<protein>
    <recommendedName>
        <fullName evidence="1">S1 motif domain-containing protein</fullName>
    </recommendedName>
</protein>
<dbReference type="EMBL" id="JAUJYO010000016">
    <property type="protein sequence ID" value="KAK1294361.1"/>
    <property type="molecule type" value="Genomic_DNA"/>
</dbReference>
<comment type="caution">
    <text evidence="2">The sequence shown here is derived from an EMBL/GenBank/DDBJ whole genome shotgun (WGS) entry which is preliminary data.</text>
</comment>
<gene>
    <name evidence="2" type="ORF">QJS10_CPA16g00522</name>
</gene>
<reference evidence="2" key="2">
    <citation type="submission" date="2023-06" db="EMBL/GenBank/DDBJ databases">
        <authorList>
            <person name="Ma L."/>
            <person name="Liu K.-W."/>
            <person name="Li Z."/>
            <person name="Hsiao Y.-Y."/>
            <person name="Qi Y."/>
            <person name="Fu T."/>
            <person name="Tang G."/>
            <person name="Zhang D."/>
            <person name="Sun W.-H."/>
            <person name="Liu D.-K."/>
            <person name="Li Y."/>
            <person name="Chen G.-Z."/>
            <person name="Liu X.-D."/>
            <person name="Liao X.-Y."/>
            <person name="Jiang Y.-T."/>
            <person name="Yu X."/>
            <person name="Hao Y."/>
            <person name="Huang J."/>
            <person name="Zhao X.-W."/>
            <person name="Ke S."/>
            <person name="Chen Y.-Y."/>
            <person name="Wu W.-L."/>
            <person name="Hsu J.-L."/>
            <person name="Lin Y.-F."/>
            <person name="Huang M.-D."/>
            <person name="Li C.-Y."/>
            <person name="Huang L."/>
            <person name="Wang Z.-W."/>
            <person name="Zhao X."/>
            <person name="Zhong W.-Y."/>
            <person name="Peng D.-H."/>
            <person name="Ahmad S."/>
            <person name="Lan S."/>
            <person name="Zhang J.-S."/>
            <person name="Tsai W.-C."/>
            <person name="Van De Peer Y."/>
            <person name="Liu Z.-J."/>
        </authorList>
    </citation>
    <scope>NUCLEOTIDE SEQUENCE</scope>
    <source>
        <strain evidence="2">CP</strain>
        <tissue evidence="2">Leaves</tissue>
    </source>
</reference>